<sequence>MSQSHSFEPYLLTPLDHSTAFVHFSFFASFLCQDPALGLSVLEKGVRRLTTLLPYLSGNVVQSIQLEGTKNVFEVQPTDPSHLNEVPMLKVKQHAQCISPKNVNAYTPAPWSDDHFDPHYVPLPLCIPASEPQPVLRLQANVMTDGIVLCVCFHHLAFDGLGISSIFQALSECCRNPDHPPERLSISPESDTQSRARISQIGNEIHLAACDGYGSYIQKAAPSSDLEAFISRRFCLDAEKIRRLREACNTTIKARGYQACQISLPSSQYDGCWQGLSNNEVVSALIWLCGKRAQFRDTSIERNRSSPAALHSSLLFAVNVRGIIKIPRTYTGNTIVTPTSTYHFKGTELHDEDPLVFDSDTSDSHGFNLSDITLLANLALSVQRTYQSVNNNYVRSVIHQIMESKDWHLPAKHGDLSVSSFRCVQAYDMDFGPCLGNPCDFDVPDNRTDGICWIAPPRSDSSARLMGYRCRGFWELRISLNPGAMKFLQSDRLWRQVKLEQAMG</sequence>
<reference evidence="4 5" key="1">
    <citation type="submission" date="2019-04" db="EMBL/GenBank/DDBJ databases">
        <title>Friends and foes A comparative genomics study of 23 Aspergillus species from section Flavi.</title>
        <authorList>
            <consortium name="DOE Joint Genome Institute"/>
            <person name="Kjaerbolling I."/>
            <person name="Vesth T."/>
            <person name="Frisvad J.C."/>
            <person name="Nybo J.L."/>
            <person name="Theobald S."/>
            <person name="Kildgaard S."/>
            <person name="Isbrandt T."/>
            <person name="Kuo A."/>
            <person name="Sato A."/>
            <person name="Lyhne E.K."/>
            <person name="Kogle M.E."/>
            <person name="Wiebenga A."/>
            <person name="Kun R.S."/>
            <person name="Lubbers R.J."/>
            <person name="Makela M.R."/>
            <person name="Barry K."/>
            <person name="Chovatia M."/>
            <person name="Clum A."/>
            <person name="Daum C."/>
            <person name="Haridas S."/>
            <person name="He G."/>
            <person name="LaButti K."/>
            <person name="Lipzen A."/>
            <person name="Mondo S."/>
            <person name="Riley R."/>
            <person name="Salamov A."/>
            <person name="Simmons B.A."/>
            <person name="Magnuson J.K."/>
            <person name="Henrissat B."/>
            <person name="Mortensen U.H."/>
            <person name="Larsen T.O."/>
            <person name="Devries R.P."/>
            <person name="Grigoriev I.V."/>
            <person name="Machida M."/>
            <person name="Baker S.E."/>
            <person name="Andersen M.R."/>
        </authorList>
    </citation>
    <scope>NUCLEOTIDE SEQUENCE [LARGE SCALE GENOMIC DNA]</scope>
    <source>
        <strain evidence="4 5">IBT 18842</strain>
    </source>
</reference>
<evidence type="ECO:0000313" key="4">
    <source>
        <dbReference type="EMBL" id="KAE8149224.1"/>
    </source>
</evidence>
<proteinExistence type="predicted"/>
<organism evidence="4 5">
    <name type="scientific">Aspergillus avenaceus</name>
    <dbReference type="NCBI Taxonomy" id="36643"/>
    <lineage>
        <taxon>Eukaryota</taxon>
        <taxon>Fungi</taxon>
        <taxon>Dikarya</taxon>
        <taxon>Ascomycota</taxon>
        <taxon>Pezizomycotina</taxon>
        <taxon>Eurotiomycetes</taxon>
        <taxon>Eurotiomycetidae</taxon>
        <taxon>Eurotiales</taxon>
        <taxon>Aspergillaceae</taxon>
        <taxon>Aspergillus</taxon>
        <taxon>Aspergillus subgen. Circumdati</taxon>
    </lineage>
</organism>
<dbReference type="Proteomes" id="UP000325780">
    <property type="component" value="Unassembled WGS sequence"/>
</dbReference>
<evidence type="ECO:0000313" key="5">
    <source>
        <dbReference type="Proteomes" id="UP000325780"/>
    </source>
</evidence>
<protein>
    <recommendedName>
        <fullName evidence="3">Trichothecene 3-O-acetyltransferase-like N-terminal domain-containing protein</fullName>
    </recommendedName>
</protein>
<evidence type="ECO:0000256" key="1">
    <source>
        <dbReference type="ARBA" id="ARBA00022679"/>
    </source>
</evidence>
<dbReference type="PANTHER" id="PTHR31642:SF270">
    <property type="entry name" value="O-ACYLTRANSFERASE AUSQ"/>
    <property type="match status" value="1"/>
</dbReference>
<evidence type="ECO:0000259" key="3">
    <source>
        <dbReference type="Pfam" id="PF22664"/>
    </source>
</evidence>
<dbReference type="PANTHER" id="PTHR31642">
    <property type="entry name" value="TRICHOTHECENE 3-O-ACETYLTRANSFERASE"/>
    <property type="match status" value="1"/>
</dbReference>
<evidence type="ECO:0000256" key="2">
    <source>
        <dbReference type="ARBA" id="ARBA00023315"/>
    </source>
</evidence>
<dbReference type="AlphaFoldDB" id="A0A5N6TSF2"/>
<accession>A0A5N6TSF2</accession>
<dbReference type="Pfam" id="PF22664">
    <property type="entry name" value="TRI-like_N"/>
    <property type="match status" value="1"/>
</dbReference>
<gene>
    <name evidence="4" type="ORF">BDV25DRAFT_140991</name>
</gene>
<dbReference type="GO" id="GO:0016747">
    <property type="term" value="F:acyltransferase activity, transferring groups other than amino-acyl groups"/>
    <property type="evidence" value="ECO:0007669"/>
    <property type="project" value="TreeGrafter"/>
</dbReference>
<dbReference type="OrthoDB" id="1862401at2759"/>
<dbReference type="EMBL" id="ML742130">
    <property type="protein sequence ID" value="KAE8149224.1"/>
    <property type="molecule type" value="Genomic_DNA"/>
</dbReference>
<dbReference type="Gene3D" id="3.30.559.10">
    <property type="entry name" value="Chloramphenicol acetyltransferase-like domain"/>
    <property type="match status" value="2"/>
</dbReference>
<dbReference type="InterPro" id="IPR023213">
    <property type="entry name" value="CAT-like_dom_sf"/>
</dbReference>
<dbReference type="InterPro" id="IPR050317">
    <property type="entry name" value="Plant_Fungal_Acyltransferase"/>
</dbReference>
<dbReference type="InterPro" id="IPR054710">
    <property type="entry name" value="Tri101-like_N"/>
</dbReference>
<keyword evidence="2" id="KW-0012">Acyltransferase</keyword>
<feature type="domain" description="Trichothecene 3-O-acetyltransferase-like N-terminal" evidence="3">
    <location>
        <begin position="40"/>
        <end position="174"/>
    </location>
</feature>
<name>A0A5N6TSF2_ASPAV</name>
<keyword evidence="1" id="KW-0808">Transferase</keyword>
<keyword evidence="5" id="KW-1185">Reference proteome</keyword>